<organism evidence="2 3">
    <name type="scientific">Sporolactobacillus inulinus</name>
    <dbReference type="NCBI Taxonomy" id="2078"/>
    <lineage>
        <taxon>Bacteria</taxon>
        <taxon>Bacillati</taxon>
        <taxon>Bacillota</taxon>
        <taxon>Bacilli</taxon>
        <taxon>Bacillales</taxon>
        <taxon>Sporolactobacillaceae</taxon>
        <taxon>Sporolactobacillus</taxon>
    </lineage>
</organism>
<reference evidence="2 3" key="1">
    <citation type="submission" date="2017-11" db="EMBL/GenBank/DDBJ databases">
        <title>Draft Genome Sequence of Sporolactobacillus inulinus NBRC 111894 Isolated from Koso, a Japanese Sugar-Vegetable Fermented Beverage.</title>
        <authorList>
            <person name="Chiou T.Y."/>
            <person name="Oshima K."/>
            <person name="Suda W."/>
            <person name="Hattori M."/>
            <person name="Takahashi T."/>
        </authorList>
    </citation>
    <scope>NUCLEOTIDE SEQUENCE [LARGE SCALE GENOMIC DNA]</scope>
    <source>
        <strain evidence="2 3">NBRC111894</strain>
    </source>
</reference>
<gene>
    <name evidence="2" type="ORF">NBRC111894_4597</name>
</gene>
<evidence type="ECO:0000313" key="2">
    <source>
        <dbReference type="EMBL" id="GAY79043.1"/>
    </source>
</evidence>
<evidence type="ECO:0000313" key="3">
    <source>
        <dbReference type="Proteomes" id="UP000319716"/>
    </source>
</evidence>
<dbReference type="RefSeq" id="WP_262393636.1">
    <property type="nucleotide sequence ID" value="NZ_BEXB01000080.1"/>
</dbReference>
<dbReference type="EMBL" id="BEXB01000080">
    <property type="protein sequence ID" value="GAY79043.1"/>
    <property type="molecule type" value="Genomic_DNA"/>
</dbReference>
<name>A0A4Y1ZJC7_9BACL</name>
<comment type="caution">
    <text evidence="2">The sequence shown here is derived from an EMBL/GenBank/DDBJ whole genome shotgun (WGS) entry which is preliminary data.</text>
</comment>
<proteinExistence type="predicted"/>
<sequence length="112" mass="12197">MRNYFENKKSKSDYSAGENGYQLYWWGIRVWLNDTNTFTVAELLIFGGSSYAAAAAISRVIKYPPALMASTLVGLSGGALVGLGELMLSVNRGKGVRMDLNYAVLPSKVVPQ</sequence>
<keyword evidence="1" id="KW-0472">Membrane</keyword>
<protein>
    <submittedName>
        <fullName evidence="2">Uncharacterized protein</fullName>
    </submittedName>
</protein>
<accession>A0A4Y1ZJC7</accession>
<keyword evidence="1" id="KW-1133">Transmembrane helix</keyword>
<keyword evidence="1" id="KW-0812">Transmembrane</keyword>
<dbReference type="Proteomes" id="UP000319716">
    <property type="component" value="Unassembled WGS sequence"/>
</dbReference>
<dbReference type="AlphaFoldDB" id="A0A4Y1ZJC7"/>
<feature type="transmembrane region" description="Helical" evidence="1">
    <location>
        <begin position="38"/>
        <end position="61"/>
    </location>
</feature>
<feature type="transmembrane region" description="Helical" evidence="1">
    <location>
        <begin position="67"/>
        <end position="88"/>
    </location>
</feature>
<evidence type="ECO:0000256" key="1">
    <source>
        <dbReference type="SAM" id="Phobius"/>
    </source>
</evidence>